<organism evidence="2 3">
    <name type="scientific">Mythimna separata</name>
    <name type="common">Oriental armyworm</name>
    <name type="synonym">Pseudaletia separata</name>
    <dbReference type="NCBI Taxonomy" id="271217"/>
    <lineage>
        <taxon>Eukaryota</taxon>
        <taxon>Metazoa</taxon>
        <taxon>Ecdysozoa</taxon>
        <taxon>Arthropoda</taxon>
        <taxon>Hexapoda</taxon>
        <taxon>Insecta</taxon>
        <taxon>Pterygota</taxon>
        <taxon>Neoptera</taxon>
        <taxon>Endopterygota</taxon>
        <taxon>Lepidoptera</taxon>
        <taxon>Glossata</taxon>
        <taxon>Ditrysia</taxon>
        <taxon>Noctuoidea</taxon>
        <taxon>Noctuidae</taxon>
        <taxon>Noctuinae</taxon>
        <taxon>Hadenini</taxon>
        <taxon>Mythimna</taxon>
    </lineage>
</organism>
<gene>
    <name evidence="2" type="ORF">PYW07_007913</name>
</gene>
<keyword evidence="3" id="KW-1185">Reference proteome</keyword>
<reference evidence="2" key="1">
    <citation type="submission" date="2023-03" db="EMBL/GenBank/DDBJ databases">
        <title>Chromosome-level genomes of two armyworms, Mythimna separata and Mythimna loreyi, provide insights into the biosynthesis and reception of sex pheromones.</title>
        <authorList>
            <person name="Zhao H."/>
        </authorList>
    </citation>
    <scope>NUCLEOTIDE SEQUENCE</scope>
    <source>
        <strain evidence="2">BeijingLab</strain>
        <tissue evidence="2">Pupa</tissue>
    </source>
</reference>
<dbReference type="Gene3D" id="3.30.40.10">
    <property type="entry name" value="Zinc/RING finger domain, C3HC4 (zinc finger)"/>
    <property type="match status" value="1"/>
</dbReference>
<protein>
    <recommendedName>
        <fullName evidence="1">C2H2-type domain-containing protein</fullName>
    </recommendedName>
</protein>
<dbReference type="AlphaFoldDB" id="A0AAD8DVC2"/>
<dbReference type="InterPro" id="IPR011011">
    <property type="entry name" value="Znf_FYVE_PHD"/>
</dbReference>
<dbReference type="InterPro" id="IPR013087">
    <property type="entry name" value="Znf_C2H2_type"/>
</dbReference>
<feature type="domain" description="C2H2-type" evidence="1">
    <location>
        <begin position="13"/>
        <end position="34"/>
    </location>
</feature>
<evidence type="ECO:0000313" key="2">
    <source>
        <dbReference type="EMBL" id="KAJ8723933.1"/>
    </source>
</evidence>
<dbReference type="Proteomes" id="UP001231518">
    <property type="component" value="Chromosome 20"/>
</dbReference>
<sequence>MILISSEKTTFTCGQCTMQYCNYKHLLEHLYVRHDIESVWCKQCSLKRCQYAVHDCHVLPICTKSYKTTTCLRKTLPTTQRRRPTTVIAGSSSRTADPQMIGCDGPYCLRQWFHFSCVGITTPPEGKK</sequence>
<dbReference type="EMBL" id="JARGEI010000011">
    <property type="protein sequence ID" value="KAJ8723933.1"/>
    <property type="molecule type" value="Genomic_DNA"/>
</dbReference>
<accession>A0AAD8DVC2</accession>
<proteinExistence type="predicted"/>
<dbReference type="SUPFAM" id="SSF57903">
    <property type="entry name" value="FYVE/PHD zinc finger"/>
    <property type="match status" value="1"/>
</dbReference>
<evidence type="ECO:0000313" key="3">
    <source>
        <dbReference type="Proteomes" id="UP001231518"/>
    </source>
</evidence>
<evidence type="ECO:0000259" key="1">
    <source>
        <dbReference type="PROSITE" id="PS00028"/>
    </source>
</evidence>
<dbReference type="PROSITE" id="PS00028">
    <property type="entry name" value="ZINC_FINGER_C2H2_1"/>
    <property type="match status" value="1"/>
</dbReference>
<comment type="caution">
    <text evidence="2">The sequence shown here is derived from an EMBL/GenBank/DDBJ whole genome shotgun (WGS) entry which is preliminary data.</text>
</comment>
<name>A0AAD8DVC2_MYTSE</name>
<dbReference type="InterPro" id="IPR013083">
    <property type="entry name" value="Znf_RING/FYVE/PHD"/>
</dbReference>